<protein>
    <submittedName>
        <fullName evidence="2">Uncharacterized protein</fullName>
    </submittedName>
</protein>
<reference evidence="2" key="1">
    <citation type="journal article" date="2023" name="Mol. Phylogenet. Evol.">
        <title>Genome-scale phylogeny and comparative genomics of the fungal order Sordariales.</title>
        <authorList>
            <person name="Hensen N."/>
            <person name="Bonometti L."/>
            <person name="Westerberg I."/>
            <person name="Brannstrom I.O."/>
            <person name="Guillou S."/>
            <person name="Cros-Aarteil S."/>
            <person name="Calhoun S."/>
            <person name="Haridas S."/>
            <person name="Kuo A."/>
            <person name="Mondo S."/>
            <person name="Pangilinan J."/>
            <person name="Riley R."/>
            <person name="LaButti K."/>
            <person name="Andreopoulos B."/>
            <person name="Lipzen A."/>
            <person name="Chen C."/>
            <person name="Yan M."/>
            <person name="Daum C."/>
            <person name="Ng V."/>
            <person name="Clum A."/>
            <person name="Steindorff A."/>
            <person name="Ohm R.A."/>
            <person name="Martin F."/>
            <person name="Silar P."/>
            <person name="Natvig D.O."/>
            <person name="Lalanne C."/>
            <person name="Gautier V."/>
            <person name="Ament-Velasquez S.L."/>
            <person name="Kruys A."/>
            <person name="Hutchinson M.I."/>
            <person name="Powell A.J."/>
            <person name="Barry K."/>
            <person name="Miller A.N."/>
            <person name="Grigoriev I.V."/>
            <person name="Debuchy R."/>
            <person name="Gladieux P."/>
            <person name="Hiltunen Thoren M."/>
            <person name="Johannesson H."/>
        </authorList>
    </citation>
    <scope>NUCLEOTIDE SEQUENCE</scope>
    <source>
        <strain evidence="2">PSN324</strain>
    </source>
</reference>
<dbReference type="Proteomes" id="UP001321749">
    <property type="component" value="Unassembled WGS sequence"/>
</dbReference>
<proteinExistence type="predicted"/>
<reference evidence="2" key="2">
    <citation type="submission" date="2023-06" db="EMBL/GenBank/DDBJ databases">
        <authorList>
            <consortium name="Lawrence Berkeley National Laboratory"/>
            <person name="Mondo S.J."/>
            <person name="Hensen N."/>
            <person name="Bonometti L."/>
            <person name="Westerberg I."/>
            <person name="Brannstrom I.O."/>
            <person name="Guillou S."/>
            <person name="Cros-Aarteil S."/>
            <person name="Calhoun S."/>
            <person name="Haridas S."/>
            <person name="Kuo A."/>
            <person name="Pangilinan J."/>
            <person name="Riley R."/>
            <person name="Labutti K."/>
            <person name="Andreopoulos B."/>
            <person name="Lipzen A."/>
            <person name="Chen C."/>
            <person name="Yanf M."/>
            <person name="Daum C."/>
            <person name="Ng V."/>
            <person name="Clum A."/>
            <person name="Steindorff A."/>
            <person name="Ohm R."/>
            <person name="Martin F."/>
            <person name="Silar P."/>
            <person name="Natvig D."/>
            <person name="Lalanne C."/>
            <person name="Gautier V."/>
            <person name="Ament-Velasquez S.L."/>
            <person name="Kruys A."/>
            <person name="Hutchinson M.I."/>
            <person name="Powell A.J."/>
            <person name="Barry K."/>
            <person name="Miller A.N."/>
            <person name="Grigoriev I.V."/>
            <person name="Debuchy R."/>
            <person name="Gladieux P."/>
            <person name="Thoren M.H."/>
            <person name="Johannesson H."/>
        </authorList>
    </citation>
    <scope>NUCLEOTIDE SEQUENCE</scope>
    <source>
        <strain evidence="2">PSN324</strain>
    </source>
</reference>
<evidence type="ECO:0000313" key="3">
    <source>
        <dbReference type="Proteomes" id="UP001321749"/>
    </source>
</evidence>
<dbReference type="EMBL" id="MU865020">
    <property type="protein sequence ID" value="KAK4460080.1"/>
    <property type="molecule type" value="Genomic_DNA"/>
</dbReference>
<feature type="compositionally biased region" description="Polar residues" evidence="1">
    <location>
        <begin position="61"/>
        <end position="84"/>
    </location>
</feature>
<feature type="compositionally biased region" description="Basic and acidic residues" evidence="1">
    <location>
        <begin position="131"/>
        <end position="146"/>
    </location>
</feature>
<gene>
    <name evidence="2" type="ORF">QBC42DRAFT_307357</name>
</gene>
<keyword evidence="3" id="KW-1185">Reference proteome</keyword>
<dbReference type="AlphaFoldDB" id="A0AAV9HJ05"/>
<comment type="caution">
    <text evidence="2">The sequence shown here is derived from an EMBL/GenBank/DDBJ whole genome shotgun (WGS) entry which is preliminary data.</text>
</comment>
<evidence type="ECO:0000256" key="1">
    <source>
        <dbReference type="SAM" id="MobiDB-lite"/>
    </source>
</evidence>
<feature type="compositionally biased region" description="Polar residues" evidence="1">
    <location>
        <begin position="20"/>
        <end position="32"/>
    </location>
</feature>
<name>A0AAV9HJ05_9PEZI</name>
<feature type="region of interest" description="Disordered" evidence="1">
    <location>
        <begin position="1"/>
        <end position="179"/>
    </location>
</feature>
<sequence>MSTRANTEALAGQGEFHASVQPSKPMTTQGHQLGQKVGRDAVPEFHAETHPAGTAPKENSFRPNPTSEIPGQGNNDLMDQSAKTSALDMPGATSKQVHNACPIGRPVEGQGDIDRRRPELGGLEGLGHHPKSMDKRVGDSYGEGRMDVPLGVGSNVRSKGIPAEERLPESAERVAAERD</sequence>
<accession>A0AAV9HJ05</accession>
<organism evidence="2 3">
    <name type="scientific">Cladorrhinum samala</name>
    <dbReference type="NCBI Taxonomy" id="585594"/>
    <lineage>
        <taxon>Eukaryota</taxon>
        <taxon>Fungi</taxon>
        <taxon>Dikarya</taxon>
        <taxon>Ascomycota</taxon>
        <taxon>Pezizomycotina</taxon>
        <taxon>Sordariomycetes</taxon>
        <taxon>Sordariomycetidae</taxon>
        <taxon>Sordariales</taxon>
        <taxon>Podosporaceae</taxon>
        <taxon>Cladorrhinum</taxon>
    </lineage>
</organism>
<evidence type="ECO:0000313" key="2">
    <source>
        <dbReference type="EMBL" id="KAK4460080.1"/>
    </source>
</evidence>
<feature type="compositionally biased region" description="Basic and acidic residues" evidence="1">
    <location>
        <begin position="162"/>
        <end position="179"/>
    </location>
</feature>
<feature type="compositionally biased region" description="Basic and acidic residues" evidence="1">
    <location>
        <begin position="37"/>
        <end position="49"/>
    </location>
</feature>